<evidence type="ECO:0000313" key="2">
    <source>
        <dbReference type="EMBL" id="RDS77992.1"/>
    </source>
</evidence>
<organism evidence="2 3">
    <name type="scientific">Alteriqipengyuania lutimaris</name>
    <dbReference type="NCBI Taxonomy" id="1538146"/>
    <lineage>
        <taxon>Bacteria</taxon>
        <taxon>Pseudomonadati</taxon>
        <taxon>Pseudomonadota</taxon>
        <taxon>Alphaproteobacteria</taxon>
        <taxon>Sphingomonadales</taxon>
        <taxon>Erythrobacteraceae</taxon>
        <taxon>Alteriqipengyuania</taxon>
    </lineage>
</organism>
<dbReference type="GO" id="GO:0043565">
    <property type="term" value="F:sequence-specific DNA binding"/>
    <property type="evidence" value="ECO:0007669"/>
    <property type="project" value="InterPro"/>
</dbReference>
<gene>
    <name evidence="2" type="ORF">DL238_10535</name>
</gene>
<reference evidence="2 3" key="1">
    <citation type="submission" date="2018-07" db="EMBL/GenBank/DDBJ databases">
        <title>Erythrobacter nanhaiensis sp. nov., a novel member of the genus Erythrobacter isolated from the South China Sea.</title>
        <authorList>
            <person name="Chen X."/>
            <person name="Liu J."/>
        </authorList>
    </citation>
    <scope>NUCLEOTIDE SEQUENCE [LARGE SCALE GENOMIC DNA]</scope>
    <source>
        <strain evidence="2 3">S-5</strain>
    </source>
</reference>
<sequence length="236" mass="25821">MEFRADAAPPELRGIATELWIMRDDGRASSGLPKPFVELVLSLEGTHWWKASEGSAEHRYAIGWVTPVQEAARHARCDGPRALIGARLFPDVGRTLFPGLPGGDGDPPAPLEELIGSAATRLRDALVACDGDDARLALLANWIAQRVECGALEPRAPPLLATDVAQLAERLGMSERRVRRTFARDVGTSPKRWLRLQRLERILRDPEFASGEASLADLSAKHGLPIRRTSPESWAS</sequence>
<evidence type="ECO:0000313" key="3">
    <source>
        <dbReference type="Proteomes" id="UP000254101"/>
    </source>
</evidence>
<dbReference type="Gene3D" id="1.10.10.60">
    <property type="entry name" value="Homeodomain-like"/>
    <property type="match status" value="1"/>
</dbReference>
<dbReference type="Pfam" id="PF12833">
    <property type="entry name" value="HTH_18"/>
    <property type="match status" value="1"/>
</dbReference>
<dbReference type="PROSITE" id="PS01124">
    <property type="entry name" value="HTH_ARAC_FAMILY_2"/>
    <property type="match status" value="1"/>
</dbReference>
<proteinExistence type="predicted"/>
<name>A0A395LM08_9SPHN</name>
<comment type="caution">
    <text evidence="2">The sequence shown here is derived from an EMBL/GenBank/DDBJ whole genome shotgun (WGS) entry which is preliminary data.</text>
</comment>
<keyword evidence="3" id="KW-1185">Reference proteome</keyword>
<dbReference type="GO" id="GO:0003700">
    <property type="term" value="F:DNA-binding transcription factor activity"/>
    <property type="evidence" value="ECO:0007669"/>
    <property type="project" value="InterPro"/>
</dbReference>
<accession>A0A395LM08</accession>
<dbReference type="AlphaFoldDB" id="A0A395LM08"/>
<dbReference type="Proteomes" id="UP000254101">
    <property type="component" value="Unassembled WGS sequence"/>
</dbReference>
<dbReference type="SMART" id="SM00342">
    <property type="entry name" value="HTH_ARAC"/>
    <property type="match status" value="1"/>
</dbReference>
<evidence type="ECO:0000259" key="1">
    <source>
        <dbReference type="PROSITE" id="PS01124"/>
    </source>
</evidence>
<dbReference type="EMBL" id="QRBB01000001">
    <property type="protein sequence ID" value="RDS77992.1"/>
    <property type="molecule type" value="Genomic_DNA"/>
</dbReference>
<feature type="domain" description="HTH araC/xylS-type" evidence="1">
    <location>
        <begin position="141"/>
        <end position="224"/>
    </location>
</feature>
<dbReference type="InterPro" id="IPR018060">
    <property type="entry name" value="HTH_AraC"/>
</dbReference>
<dbReference type="OrthoDB" id="2559672at2"/>
<dbReference type="RefSeq" id="WP_115492221.1">
    <property type="nucleotide sequence ID" value="NZ_JACHWW010000001.1"/>
</dbReference>
<protein>
    <submittedName>
        <fullName evidence="2">Helix-turn-helix domain-containing protein</fullName>
    </submittedName>
</protein>